<evidence type="ECO:0000313" key="2">
    <source>
        <dbReference type="EMBL" id="KPL89459.1"/>
    </source>
</evidence>
<accession>A0A0M8K7W1</accession>
<evidence type="ECO:0000313" key="1">
    <source>
        <dbReference type="EMBL" id="GAP62116.1"/>
    </source>
</evidence>
<dbReference type="AlphaFoldDB" id="A0A0M8K7W1"/>
<keyword evidence="3" id="KW-1185">Reference proteome</keyword>
<dbReference type="EMBL" id="LGKN01000003">
    <property type="protein sequence ID" value="KPL89459.1"/>
    <property type="molecule type" value="Genomic_DNA"/>
</dbReference>
<comment type="caution">
    <text evidence="1">The sequence shown here is derived from an EMBL/GenBank/DDBJ whole genome shotgun (WGS) entry which is preliminary data.</text>
</comment>
<reference evidence="3" key="3">
    <citation type="submission" date="2015-08" db="EMBL/GenBank/DDBJ databases">
        <title>Draft Genome Sequence of a Heterotrophic Facultative Anaerobic Bacterium Ardenticatena maritima Strain 110S.</title>
        <authorList>
            <person name="Kawaichi S."/>
            <person name="Yoshida T."/>
            <person name="Sako Y."/>
            <person name="Nakamura R."/>
        </authorList>
    </citation>
    <scope>NUCLEOTIDE SEQUENCE [LARGE SCALE GENOMIC DNA]</scope>
    <source>
        <strain evidence="3">110S</strain>
    </source>
</reference>
<dbReference type="RefSeq" id="WP_054492037.1">
    <property type="nucleotide sequence ID" value="NZ_BBZA01000032.1"/>
</dbReference>
<evidence type="ECO:0000313" key="4">
    <source>
        <dbReference type="Proteomes" id="UP000050502"/>
    </source>
</evidence>
<organism evidence="1 3">
    <name type="scientific">Ardenticatena maritima</name>
    <dbReference type="NCBI Taxonomy" id="872965"/>
    <lineage>
        <taxon>Bacteria</taxon>
        <taxon>Bacillati</taxon>
        <taxon>Chloroflexota</taxon>
        <taxon>Ardenticatenia</taxon>
        <taxon>Ardenticatenales</taxon>
        <taxon>Ardenticatenaceae</taxon>
        <taxon>Ardenticatena</taxon>
    </lineage>
</organism>
<evidence type="ECO:0000313" key="3">
    <source>
        <dbReference type="Proteomes" id="UP000037784"/>
    </source>
</evidence>
<dbReference type="Proteomes" id="UP000050502">
    <property type="component" value="Unassembled WGS sequence"/>
</dbReference>
<dbReference type="InParanoid" id="A0A0M8K7W1"/>
<gene>
    <name evidence="1" type="ORF">ARMA_0539</name>
    <name evidence="2" type="ORF">SE16_03190</name>
</gene>
<proteinExistence type="predicted"/>
<dbReference type="EMBL" id="BBZA01000032">
    <property type="protein sequence ID" value="GAP62116.1"/>
    <property type="molecule type" value="Genomic_DNA"/>
</dbReference>
<protein>
    <submittedName>
        <fullName evidence="1">Uncharacterized protein</fullName>
    </submittedName>
</protein>
<dbReference type="Proteomes" id="UP000037784">
    <property type="component" value="Unassembled WGS sequence"/>
</dbReference>
<name>A0A0M8K7W1_9CHLR</name>
<sequence>MKRIPFISLFLITILFFIGATAYATPITLKEYEVQLVEFIPNGSQGTWVYAITRPSAPTDSIEAVEKNEISHWVLEYCAAAYKLVSPTDGATITTPTTYMIGTDDQCDGSPFVCRARDYEVSEGYDGSTGAIGIKWDVLQRGPSTGQTHLFIFTLERTDGGIVQNGTASALVKAGRTFERGPIDGPVAPDNASCNPTAVQLDSFESTSVEATTTAPPSRSTAIALVLLLASGTLLAYRRRLTS</sequence>
<reference evidence="2 4" key="2">
    <citation type="submission" date="2015-07" db="EMBL/GenBank/DDBJ databases">
        <title>Whole genome sequence of Ardenticatena maritima DSM 23922.</title>
        <authorList>
            <person name="Hemp J."/>
            <person name="Ward L.M."/>
            <person name="Pace L.A."/>
            <person name="Fischer W.W."/>
        </authorList>
    </citation>
    <scope>NUCLEOTIDE SEQUENCE [LARGE SCALE GENOMIC DNA]</scope>
    <source>
        <strain evidence="2 4">110S</strain>
    </source>
</reference>
<reference evidence="1 3" key="1">
    <citation type="journal article" date="2015" name="Genome Announc.">
        <title>Draft Genome Sequence of a Heterotrophic Facultative Anaerobic Thermophilic Bacterium, Ardenticatena maritima Strain 110ST.</title>
        <authorList>
            <person name="Kawaichi S."/>
            <person name="Yoshida T."/>
            <person name="Sako Y."/>
            <person name="Nakamura R."/>
        </authorList>
    </citation>
    <scope>NUCLEOTIDE SEQUENCE [LARGE SCALE GENOMIC DNA]</scope>
    <source>
        <strain evidence="1 3">110S</strain>
    </source>
</reference>